<keyword evidence="2 5" id="KW-0560">Oxidoreductase</keyword>
<protein>
    <submittedName>
        <fullName evidence="7">Aldehyde dehydrogenase family protein</fullName>
    </submittedName>
</protein>
<feature type="active site" evidence="4">
    <location>
        <position position="271"/>
    </location>
</feature>
<dbReference type="PROSITE" id="PS00687">
    <property type="entry name" value="ALDEHYDE_DEHYDR_GLU"/>
    <property type="match status" value="1"/>
</dbReference>
<dbReference type="SUPFAM" id="SSF53720">
    <property type="entry name" value="ALDH-like"/>
    <property type="match status" value="1"/>
</dbReference>
<dbReference type="FunFam" id="3.40.309.10:FF:000009">
    <property type="entry name" value="Aldehyde dehydrogenase A"/>
    <property type="match status" value="1"/>
</dbReference>
<dbReference type="PROSITE" id="PS00070">
    <property type="entry name" value="ALDEHYDE_DEHYDR_CYS"/>
    <property type="match status" value="1"/>
</dbReference>
<dbReference type="Pfam" id="PF00171">
    <property type="entry name" value="Aldedh"/>
    <property type="match status" value="1"/>
</dbReference>
<dbReference type="PANTHER" id="PTHR42986">
    <property type="entry name" value="BENZALDEHYDE DEHYDROGENASE YFMT"/>
    <property type="match status" value="1"/>
</dbReference>
<evidence type="ECO:0000313" key="8">
    <source>
        <dbReference type="Proteomes" id="UP000521379"/>
    </source>
</evidence>
<dbReference type="FunFam" id="3.40.605.10:FF:000007">
    <property type="entry name" value="NAD/NADP-dependent betaine aldehyde dehydrogenase"/>
    <property type="match status" value="1"/>
</dbReference>
<comment type="caution">
    <text evidence="7">The sequence shown here is derived from an EMBL/GenBank/DDBJ whole genome shotgun (WGS) entry which is preliminary data.</text>
</comment>
<dbReference type="InterPro" id="IPR016163">
    <property type="entry name" value="Ald_DH_C"/>
</dbReference>
<dbReference type="InterPro" id="IPR015590">
    <property type="entry name" value="Aldehyde_DH_dom"/>
</dbReference>
<name>A0A846TH31_9MICC</name>
<reference evidence="7 8" key="1">
    <citation type="submission" date="2020-02" db="EMBL/GenBank/DDBJ databases">
        <authorList>
            <person name="Sun Q."/>
        </authorList>
    </citation>
    <scope>NUCLEOTIDE SEQUENCE [LARGE SCALE GENOMIC DNA]</scope>
    <source>
        <strain evidence="7 8">YIM 13062</strain>
    </source>
</reference>
<keyword evidence="8" id="KW-1185">Reference proteome</keyword>
<proteinExistence type="inferred from homology"/>
<dbReference type="EMBL" id="JAAVUN010000001">
    <property type="protein sequence ID" value="NKE08438.1"/>
    <property type="molecule type" value="Genomic_DNA"/>
</dbReference>
<evidence type="ECO:0000256" key="4">
    <source>
        <dbReference type="PROSITE-ProRule" id="PRU10007"/>
    </source>
</evidence>
<dbReference type="PANTHER" id="PTHR42986:SF1">
    <property type="entry name" value="BENZALDEHYDE DEHYDROGENASE YFMT"/>
    <property type="match status" value="1"/>
</dbReference>
<evidence type="ECO:0000313" key="7">
    <source>
        <dbReference type="EMBL" id="NKE08438.1"/>
    </source>
</evidence>
<evidence type="ECO:0000256" key="5">
    <source>
        <dbReference type="RuleBase" id="RU003345"/>
    </source>
</evidence>
<gene>
    <name evidence="7" type="ORF">GTW58_00420</name>
</gene>
<evidence type="ECO:0000256" key="1">
    <source>
        <dbReference type="ARBA" id="ARBA00009986"/>
    </source>
</evidence>
<keyword evidence="3" id="KW-0520">NAD</keyword>
<dbReference type="Gene3D" id="3.40.605.10">
    <property type="entry name" value="Aldehyde Dehydrogenase, Chain A, domain 1"/>
    <property type="match status" value="1"/>
</dbReference>
<dbReference type="GO" id="GO:0016620">
    <property type="term" value="F:oxidoreductase activity, acting on the aldehyde or oxo group of donors, NAD or NADP as acceptor"/>
    <property type="evidence" value="ECO:0007669"/>
    <property type="project" value="InterPro"/>
</dbReference>
<organism evidence="7 8">
    <name type="scientific">Kocuria subflava</name>
    <dbReference type="NCBI Taxonomy" id="1736139"/>
    <lineage>
        <taxon>Bacteria</taxon>
        <taxon>Bacillati</taxon>
        <taxon>Actinomycetota</taxon>
        <taxon>Actinomycetes</taxon>
        <taxon>Micrococcales</taxon>
        <taxon>Micrococcaceae</taxon>
        <taxon>Kocuria</taxon>
    </lineage>
</organism>
<accession>A0A846TH31</accession>
<dbReference type="AlphaFoldDB" id="A0A846TH31"/>
<evidence type="ECO:0000256" key="3">
    <source>
        <dbReference type="ARBA" id="ARBA00023027"/>
    </source>
</evidence>
<dbReference type="RefSeq" id="WP_081994490.1">
    <property type="nucleotide sequence ID" value="NZ_JAAVUN010000001.1"/>
</dbReference>
<dbReference type="InterPro" id="IPR016162">
    <property type="entry name" value="Ald_DH_N"/>
</dbReference>
<comment type="similarity">
    <text evidence="1 5">Belongs to the aldehyde dehydrogenase family.</text>
</comment>
<evidence type="ECO:0000256" key="2">
    <source>
        <dbReference type="ARBA" id="ARBA00023002"/>
    </source>
</evidence>
<dbReference type="InterPro" id="IPR016161">
    <property type="entry name" value="Ald_DH/histidinol_DH"/>
</dbReference>
<evidence type="ECO:0000259" key="6">
    <source>
        <dbReference type="Pfam" id="PF00171"/>
    </source>
</evidence>
<feature type="domain" description="Aldehyde dehydrogenase" evidence="6">
    <location>
        <begin position="33"/>
        <end position="492"/>
    </location>
</feature>
<dbReference type="Proteomes" id="UP000521379">
    <property type="component" value="Unassembled WGS sequence"/>
</dbReference>
<sequence length="504" mass="53959">MATQTASEGQDVKTLARTFIGDLPGGVFVDGQWRDGTSERTVAMTAAVDGTMLRELQGSAVADVDEAYQAARRAQREWVERLPQERAEVLARAAQIMESRREELTAVLRVEAGASALKANIELSAAIAITRESATFPMRVPGTIHPSVFPGKENRVYRQPRGVVGVISPWNFPLHLSMRSVSPALALGNAVVLKPASDTPVTGGLVMATIFEEAGLPKGLLSVVPGAGSEIGDHFVQHRIPSMISFTGSTPVGQRVGALAMQGTMKHVALELGGNAPLVVLDDADLDSAVRGAMMSKFLNQGQICMAANRIIVDSSVYQEFVDRFAAAASQLRAGDTVDPEVIVGPIINDDQAQAVTRLIESAREQGAREVVGGQLEGRVIGPHVFADVTEDMDLAREEIFGPAVGILKADDEEEALRMAYNTEYGLSSAVFTRDVERGVCFAQRLEAGMSHVNDATVNDEPHVMFGGEKNSGIGRFNGEQAIEDFTVLHWVGVRSEMGPIPFG</sequence>
<dbReference type="InterPro" id="IPR029510">
    <property type="entry name" value="Ald_DH_CS_GLU"/>
</dbReference>
<dbReference type="InterPro" id="IPR016160">
    <property type="entry name" value="Ald_DH_CS_CYS"/>
</dbReference>
<dbReference type="Gene3D" id="3.40.309.10">
    <property type="entry name" value="Aldehyde Dehydrogenase, Chain A, domain 2"/>
    <property type="match status" value="1"/>
</dbReference>